<dbReference type="CDD" id="cd06553">
    <property type="entry name" value="ASCH_Ef3133_like"/>
    <property type="match status" value="1"/>
</dbReference>
<dbReference type="InterPro" id="IPR007374">
    <property type="entry name" value="ASCH_domain"/>
</dbReference>
<evidence type="ECO:0000313" key="3">
    <source>
        <dbReference type="Proteomes" id="UP000239650"/>
    </source>
</evidence>
<dbReference type="RefSeq" id="WP_061827299.1">
    <property type="nucleotide sequence ID" value="NZ_BJLN01000007.1"/>
</dbReference>
<dbReference type="InterPro" id="IPR009326">
    <property type="entry name" value="DUF984"/>
</dbReference>
<feature type="domain" description="ASCH" evidence="1">
    <location>
        <begin position="28"/>
        <end position="150"/>
    </location>
</feature>
<comment type="caution">
    <text evidence="2">The sequence shown here is derived from an EMBL/GenBank/DDBJ whole genome shotgun (WGS) entry which is preliminary data.</text>
</comment>
<reference evidence="2 3" key="1">
    <citation type="submission" date="2018-02" db="EMBL/GenBank/DDBJ databases">
        <authorList>
            <person name="Rodrigo-Torres L."/>
            <person name="Arahal R. D."/>
            <person name="Lucena T."/>
        </authorList>
    </citation>
    <scope>NUCLEOTIDE SEQUENCE [LARGE SCALE GENOMIC DNA]</scope>
    <source>
        <strain evidence="2 3">CECT 9267</strain>
    </source>
</reference>
<dbReference type="AlphaFoldDB" id="A0AAE8J3E4"/>
<dbReference type="SMART" id="SM01022">
    <property type="entry name" value="ASCH"/>
    <property type="match status" value="1"/>
</dbReference>
<dbReference type="Proteomes" id="UP000239650">
    <property type="component" value="Unassembled WGS sequence"/>
</dbReference>
<evidence type="ECO:0000313" key="2">
    <source>
        <dbReference type="EMBL" id="SPE18615.1"/>
    </source>
</evidence>
<name>A0AAE8J3E4_LATSK</name>
<dbReference type="PIRSF" id="PIRSF021320">
    <property type="entry name" value="DUF984"/>
    <property type="match status" value="1"/>
</dbReference>
<protein>
    <submittedName>
        <fullName evidence="2">ASCH domain protein</fullName>
    </submittedName>
</protein>
<organism evidence="2 3">
    <name type="scientific">Latilactobacillus sakei</name>
    <name type="common">Lactobacillus sakei</name>
    <dbReference type="NCBI Taxonomy" id="1599"/>
    <lineage>
        <taxon>Bacteria</taxon>
        <taxon>Bacillati</taxon>
        <taxon>Bacillota</taxon>
        <taxon>Bacilli</taxon>
        <taxon>Lactobacillales</taxon>
        <taxon>Lactobacillaceae</taxon>
        <taxon>Latilactobacillus</taxon>
    </lineage>
</organism>
<proteinExistence type="predicted"/>
<dbReference type="PANTHER" id="PTHR39203:SF1">
    <property type="entry name" value="CYTOPLASMIC PROTEIN"/>
    <property type="match status" value="1"/>
</dbReference>
<dbReference type="InterPro" id="IPR015947">
    <property type="entry name" value="PUA-like_sf"/>
</dbReference>
<dbReference type="EMBL" id="OKRC01000001">
    <property type="protein sequence ID" value="SPE18615.1"/>
    <property type="molecule type" value="Genomic_DNA"/>
</dbReference>
<gene>
    <name evidence="2" type="ORF">LAS9267_00165</name>
</gene>
<accession>A0AAE8J3E4</accession>
<dbReference type="SUPFAM" id="SSF88697">
    <property type="entry name" value="PUA domain-like"/>
    <property type="match status" value="1"/>
</dbReference>
<sequence length="151" mass="17049">MTSEVEQYWQTFIKEQNLSPERQPAEIYSFGNTVQMANELAVLVISGQKTATTSAIDLYEPNEHVPQAGDYNIILDGQGKPAAITKTMSCKIIAYNKVSADHAYLEGEGDRTLDYWRAVHEPFFTAEYAELNRTFEPTIPCLCEQFMVVKS</sequence>
<dbReference type="Pfam" id="PF04266">
    <property type="entry name" value="ASCH"/>
    <property type="match status" value="1"/>
</dbReference>
<dbReference type="Gene3D" id="3.10.400.10">
    <property type="entry name" value="Sulfate adenylyltransferase"/>
    <property type="match status" value="1"/>
</dbReference>
<dbReference type="PANTHER" id="PTHR39203">
    <property type="entry name" value="CYTOPLASMIC PROTEIN-RELATED"/>
    <property type="match status" value="1"/>
</dbReference>
<evidence type="ECO:0000259" key="1">
    <source>
        <dbReference type="SMART" id="SM01022"/>
    </source>
</evidence>